<keyword evidence="2" id="KW-0812">Transmembrane</keyword>
<dbReference type="KEGG" id="gtt:GUITHDRAFT_111603"/>
<evidence type="ECO:0008006" key="7">
    <source>
        <dbReference type="Google" id="ProtNLM"/>
    </source>
</evidence>
<feature type="chain" id="PRO_5008770740" description="TNFR-Cys domain-containing protein" evidence="3">
    <location>
        <begin position="42"/>
        <end position="349"/>
    </location>
</feature>
<accession>L1J1D1</accession>
<reference evidence="5" key="3">
    <citation type="submission" date="2016-03" db="UniProtKB">
        <authorList>
            <consortium name="EnsemblProtists"/>
        </authorList>
    </citation>
    <scope>IDENTIFICATION</scope>
</reference>
<dbReference type="RefSeq" id="XP_005829308.1">
    <property type="nucleotide sequence ID" value="XM_005829251.1"/>
</dbReference>
<dbReference type="AlphaFoldDB" id="L1J1D1"/>
<feature type="signal peptide" evidence="3">
    <location>
        <begin position="1"/>
        <end position="41"/>
    </location>
</feature>
<feature type="coiled-coil region" evidence="1">
    <location>
        <begin position="238"/>
        <end position="272"/>
    </location>
</feature>
<reference evidence="4 6" key="1">
    <citation type="journal article" date="2012" name="Nature">
        <title>Algal genomes reveal evolutionary mosaicism and the fate of nucleomorphs.</title>
        <authorList>
            <consortium name="DOE Joint Genome Institute"/>
            <person name="Curtis B.A."/>
            <person name="Tanifuji G."/>
            <person name="Burki F."/>
            <person name="Gruber A."/>
            <person name="Irimia M."/>
            <person name="Maruyama S."/>
            <person name="Arias M.C."/>
            <person name="Ball S.G."/>
            <person name="Gile G.H."/>
            <person name="Hirakawa Y."/>
            <person name="Hopkins J.F."/>
            <person name="Kuo A."/>
            <person name="Rensing S.A."/>
            <person name="Schmutz J."/>
            <person name="Symeonidi A."/>
            <person name="Elias M."/>
            <person name="Eveleigh R.J."/>
            <person name="Herman E.K."/>
            <person name="Klute M.J."/>
            <person name="Nakayama T."/>
            <person name="Obornik M."/>
            <person name="Reyes-Prieto A."/>
            <person name="Armbrust E.V."/>
            <person name="Aves S.J."/>
            <person name="Beiko R.G."/>
            <person name="Coutinho P."/>
            <person name="Dacks J.B."/>
            <person name="Durnford D.G."/>
            <person name="Fast N.M."/>
            <person name="Green B.R."/>
            <person name="Grisdale C.J."/>
            <person name="Hempel F."/>
            <person name="Henrissat B."/>
            <person name="Hoppner M.P."/>
            <person name="Ishida K."/>
            <person name="Kim E."/>
            <person name="Koreny L."/>
            <person name="Kroth P.G."/>
            <person name="Liu Y."/>
            <person name="Malik S.B."/>
            <person name="Maier U.G."/>
            <person name="McRose D."/>
            <person name="Mock T."/>
            <person name="Neilson J.A."/>
            <person name="Onodera N.T."/>
            <person name="Poole A.M."/>
            <person name="Pritham E.J."/>
            <person name="Richards T.A."/>
            <person name="Rocap G."/>
            <person name="Roy S.W."/>
            <person name="Sarai C."/>
            <person name="Schaack S."/>
            <person name="Shirato S."/>
            <person name="Slamovits C.H."/>
            <person name="Spencer D.F."/>
            <person name="Suzuki S."/>
            <person name="Worden A.Z."/>
            <person name="Zauner S."/>
            <person name="Barry K."/>
            <person name="Bell C."/>
            <person name="Bharti A.K."/>
            <person name="Crow J.A."/>
            <person name="Grimwood J."/>
            <person name="Kramer R."/>
            <person name="Lindquist E."/>
            <person name="Lucas S."/>
            <person name="Salamov A."/>
            <person name="McFadden G.I."/>
            <person name="Lane C.E."/>
            <person name="Keeling P.J."/>
            <person name="Gray M.W."/>
            <person name="Grigoriev I.V."/>
            <person name="Archibald J.M."/>
        </authorList>
    </citation>
    <scope>NUCLEOTIDE SEQUENCE</scope>
    <source>
        <strain evidence="4 6">CCMP2712</strain>
    </source>
</reference>
<dbReference type="Proteomes" id="UP000011087">
    <property type="component" value="Unassembled WGS sequence"/>
</dbReference>
<dbReference type="EnsemblProtists" id="EKX42328">
    <property type="protein sequence ID" value="EKX42328"/>
    <property type="gene ID" value="GUITHDRAFT_111603"/>
</dbReference>
<proteinExistence type="predicted"/>
<keyword evidence="1" id="KW-0175">Coiled coil</keyword>
<dbReference type="HOGENOM" id="CLU_805222_0_0_1"/>
<dbReference type="GeneID" id="17299075"/>
<protein>
    <recommendedName>
        <fullName evidence="7">TNFR-Cys domain-containing protein</fullName>
    </recommendedName>
</protein>
<organism evidence="4">
    <name type="scientific">Guillardia theta (strain CCMP2712)</name>
    <name type="common">Cryptophyte</name>
    <dbReference type="NCBI Taxonomy" id="905079"/>
    <lineage>
        <taxon>Eukaryota</taxon>
        <taxon>Cryptophyceae</taxon>
        <taxon>Pyrenomonadales</taxon>
        <taxon>Geminigeraceae</taxon>
        <taxon>Guillardia</taxon>
    </lineage>
</organism>
<evidence type="ECO:0000256" key="1">
    <source>
        <dbReference type="SAM" id="Coils"/>
    </source>
</evidence>
<evidence type="ECO:0000313" key="5">
    <source>
        <dbReference type="EnsemblProtists" id="EKX42328"/>
    </source>
</evidence>
<sequence length="349" mass="37564">MDACAAVCGLTLVLAADFKMKACSLHLLALALSCVALRLDGAPPPGTRIRQTQCTSWPRPLNILGFANLCADMYMHPCQNTVSVEIYLEGATDDLFFQEISPDEGGFCAKPPATSAVTSACGTDSMICMSFIKDGQDTLHIGPRFLSGCPSVTLKNCRTFPGAYLPEIPMQLDCFQLGFNCSNLQTCDKCIEKGCGWCSEGGGQCMEGGLHGPMCSTCGSNCSCSWSYGQCKVPEADMEKFERDLNQTAEALKKATNELEDLEDVIRDGKAVDISGTSYKCKTDGQMKSSRAISTTFAVLICLFTFLGSTLVGCYSGKQGYADALLERLSSLKRRVMSRNTMDAGSLYS</sequence>
<dbReference type="EMBL" id="JH993017">
    <property type="protein sequence ID" value="EKX42328.1"/>
    <property type="molecule type" value="Genomic_DNA"/>
</dbReference>
<keyword evidence="6" id="KW-1185">Reference proteome</keyword>
<evidence type="ECO:0000256" key="3">
    <source>
        <dbReference type="SAM" id="SignalP"/>
    </source>
</evidence>
<evidence type="ECO:0000313" key="4">
    <source>
        <dbReference type="EMBL" id="EKX42328.1"/>
    </source>
</evidence>
<evidence type="ECO:0000256" key="2">
    <source>
        <dbReference type="SAM" id="Phobius"/>
    </source>
</evidence>
<feature type="transmembrane region" description="Helical" evidence="2">
    <location>
        <begin position="292"/>
        <end position="315"/>
    </location>
</feature>
<keyword evidence="3" id="KW-0732">Signal</keyword>
<gene>
    <name evidence="4" type="ORF">GUITHDRAFT_111603</name>
</gene>
<keyword evidence="2" id="KW-0472">Membrane</keyword>
<reference evidence="6" key="2">
    <citation type="submission" date="2012-11" db="EMBL/GenBank/DDBJ databases">
        <authorList>
            <person name="Kuo A."/>
            <person name="Curtis B.A."/>
            <person name="Tanifuji G."/>
            <person name="Burki F."/>
            <person name="Gruber A."/>
            <person name="Irimia M."/>
            <person name="Maruyama S."/>
            <person name="Arias M.C."/>
            <person name="Ball S.G."/>
            <person name="Gile G.H."/>
            <person name="Hirakawa Y."/>
            <person name="Hopkins J.F."/>
            <person name="Rensing S.A."/>
            <person name="Schmutz J."/>
            <person name="Symeonidi A."/>
            <person name="Elias M."/>
            <person name="Eveleigh R.J."/>
            <person name="Herman E.K."/>
            <person name="Klute M.J."/>
            <person name="Nakayama T."/>
            <person name="Obornik M."/>
            <person name="Reyes-Prieto A."/>
            <person name="Armbrust E.V."/>
            <person name="Aves S.J."/>
            <person name="Beiko R.G."/>
            <person name="Coutinho P."/>
            <person name="Dacks J.B."/>
            <person name="Durnford D.G."/>
            <person name="Fast N.M."/>
            <person name="Green B.R."/>
            <person name="Grisdale C."/>
            <person name="Hempe F."/>
            <person name="Henrissat B."/>
            <person name="Hoppner M.P."/>
            <person name="Ishida K.-I."/>
            <person name="Kim E."/>
            <person name="Koreny L."/>
            <person name="Kroth P.G."/>
            <person name="Liu Y."/>
            <person name="Malik S.-B."/>
            <person name="Maier U.G."/>
            <person name="McRose D."/>
            <person name="Mock T."/>
            <person name="Neilson J.A."/>
            <person name="Onodera N.T."/>
            <person name="Poole A.M."/>
            <person name="Pritham E.J."/>
            <person name="Richards T.A."/>
            <person name="Rocap G."/>
            <person name="Roy S.W."/>
            <person name="Sarai C."/>
            <person name="Schaack S."/>
            <person name="Shirato S."/>
            <person name="Slamovits C.H."/>
            <person name="Spencer D.F."/>
            <person name="Suzuki S."/>
            <person name="Worden A.Z."/>
            <person name="Zauner S."/>
            <person name="Barry K."/>
            <person name="Bell C."/>
            <person name="Bharti A.K."/>
            <person name="Crow J.A."/>
            <person name="Grimwood J."/>
            <person name="Kramer R."/>
            <person name="Lindquist E."/>
            <person name="Lucas S."/>
            <person name="Salamov A."/>
            <person name="McFadden G.I."/>
            <person name="Lane C.E."/>
            <person name="Keeling P.J."/>
            <person name="Gray M.W."/>
            <person name="Grigoriev I.V."/>
            <person name="Archibald J.M."/>
        </authorList>
    </citation>
    <scope>NUCLEOTIDE SEQUENCE</scope>
    <source>
        <strain evidence="6">CCMP2712</strain>
    </source>
</reference>
<keyword evidence="2" id="KW-1133">Transmembrane helix</keyword>
<dbReference type="PaxDb" id="55529-EKX42328"/>
<evidence type="ECO:0000313" key="6">
    <source>
        <dbReference type="Proteomes" id="UP000011087"/>
    </source>
</evidence>
<name>L1J1D1_GUITC</name>